<name>A0ABY6DLW2_9NEIS</name>
<evidence type="ECO:0000313" key="2">
    <source>
        <dbReference type="Proteomes" id="UP001061302"/>
    </source>
</evidence>
<protein>
    <recommendedName>
        <fullName evidence="3">SPOR domain-containing protein</fullName>
    </recommendedName>
</protein>
<proteinExistence type="predicted"/>
<gene>
    <name evidence="1" type="ORF">N8I74_12255</name>
</gene>
<dbReference type="Proteomes" id="UP001061302">
    <property type="component" value="Chromosome"/>
</dbReference>
<evidence type="ECO:0008006" key="3">
    <source>
        <dbReference type="Google" id="ProtNLM"/>
    </source>
</evidence>
<keyword evidence="2" id="KW-1185">Reference proteome</keyword>
<organism evidence="1 2">
    <name type="scientific">Chitiniphilus purpureus</name>
    <dbReference type="NCBI Taxonomy" id="2981137"/>
    <lineage>
        <taxon>Bacteria</taxon>
        <taxon>Pseudomonadati</taxon>
        <taxon>Pseudomonadota</taxon>
        <taxon>Betaproteobacteria</taxon>
        <taxon>Neisseriales</taxon>
        <taxon>Chitinibacteraceae</taxon>
        <taxon>Chitiniphilus</taxon>
    </lineage>
</organism>
<accession>A0ABY6DLW2</accession>
<dbReference type="RefSeq" id="WP_263123391.1">
    <property type="nucleotide sequence ID" value="NZ_CP106753.1"/>
</dbReference>
<dbReference type="EMBL" id="CP106753">
    <property type="protein sequence ID" value="UXY14091.1"/>
    <property type="molecule type" value="Genomic_DNA"/>
</dbReference>
<reference evidence="1" key="1">
    <citation type="submission" date="2022-10" db="EMBL/GenBank/DDBJ databases">
        <title>Chitiniphilus purpureus sp. nov., a novel chitin-degrading bacterium isolated from crawfish pond sediment.</title>
        <authorList>
            <person name="Li K."/>
        </authorList>
    </citation>
    <scope>NUCLEOTIDE SEQUENCE</scope>
    <source>
        <strain evidence="1">CD1</strain>
    </source>
</reference>
<evidence type="ECO:0000313" key="1">
    <source>
        <dbReference type="EMBL" id="UXY14091.1"/>
    </source>
</evidence>
<sequence length="67" mass="7627">MPEFDTAFLVQDKDSGLFLCPREGDVGYTKYVDQAGPFDSYEEALDTAKYNLGANFIIWSFGRLVRH</sequence>